<keyword evidence="2" id="KW-1185">Reference proteome</keyword>
<name>A0A4U5M6Z4_STECR</name>
<evidence type="ECO:0000313" key="2">
    <source>
        <dbReference type="Proteomes" id="UP000298663"/>
    </source>
</evidence>
<reference evidence="1 2" key="1">
    <citation type="journal article" date="2015" name="Genome Biol.">
        <title>Comparative genomics of Steinernema reveals deeply conserved gene regulatory networks.</title>
        <authorList>
            <person name="Dillman A.R."/>
            <person name="Macchietto M."/>
            <person name="Porter C.F."/>
            <person name="Rogers A."/>
            <person name="Williams B."/>
            <person name="Antoshechkin I."/>
            <person name="Lee M.M."/>
            <person name="Goodwin Z."/>
            <person name="Lu X."/>
            <person name="Lewis E.E."/>
            <person name="Goodrich-Blair H."/>
            <person name="Stock S.P."/>
            <person name="Adams B.J."/>
            <person name="Sternberg P.W."/>
            <person name="Mortazavi A."/>
        </authorList>
    </citation>
    <scope>NUCLEOTIDE SEQUENCE [LARGE SCALE GENOMIC DNA]</scope>
    <source>
        <strain evidence="1 2">ALL</strain>
    </source>
</reference>
<accession>A0A4U5M6Z4</accession>
<organism evidence="1 2">
    <name type="scientific">Steinernema carpocapsae</name>
    <name type="common">Entomopathogenic nematode</name>
    <dbReference type="NCBI Taxonomy" id="34508"/>
    <lineage>
        <taxon>Eukaryota</taxon>
        <taxon>Metazoa</taxon>
        <taxon>Ecdysozoa</taxon>
        <taxon>Nematoda</taxon>
        <taxon>Chromadorea</taxon>
        <taxon>Rhabditida</taxon>
        <taxon>Tylenchina</taxon>
        <taxon>Panagrolaimomorpha</taxon>
        <taxon>Strongyloidoidea</taxon>
        <taxon>Steinernematidae</taxon>
        <taxon>Steinernema</taxon>
    </lineage>
</organism>
<sequence>MKSPHKISISIFRYIIKRRCLDRQNPAFPKLTSGDLLSVGRCQAVRRVVRKKHHDNCSQDKKEAVVESDTIQFCRYH</sequence>
<dbReference type="AlphaFoldDB" id="A0A4U5M6Z4"/>
<evidence type="ECO:0000313" key="1">
    <source>
        <dbReference type="EMBL" id="TKR64658.1"/>
    </source>
</evidence>
<dbReference type="Proteomes" id="UP000298663">
    <property type="component" value="Unassembled WGS sequence"/>
</dbReference>
<proteinExistence type="predicted"/>
<comment type="caution">
    <text evidence="1">The sequence shown here is derived from an EMBL/GenBank/DDBJ whole genome shotgun (WGS) entry which is preliminary data.</text>
</comment>
<gene>
    <name evidence="1" type="ORF">L596_025153</name>
</gene>
<dbReference type="EMBL" id="AZBU02000009">
    <property type="protein sequence ID" value="TKR64658.1"/>
    <property type="molecule type" value="Genomic_DNA"/>
</dbReference>
<reference evidence="1 2" key="2">
    <citation type="journal article" date="2019" name="G3 (Bethesda)">
        <title>Hybrid Assembly of the Genome of the Entomopathogenic Nematode Steinernema carpocapsae Identifies the X-Chromosome.</title>
        <authorList>
            <person name="Serra L."/>
            <person name="Macchietto M."/>
            <person name="Macias-Munoz A."/>
            <person name="McGill C.J."/>
            <person name="Rodriguez I.M."/>
            <person name="Rodriguez B."/>
            <person name="Murad R."/>
            <person name="Mortazavi A."/>
        </authorList>
    </citation>
    <scope>NUCLEOTIDE SEQUENCE [LARGE SCALE GENOMIC DNA]</scope>
    <source>
        <strain evidence="1 2">ALL</strain>
    </source>
</reference>
<protein>
    <submittedName>
        <fullName evidence="1">Uncharacterized protein</fullName>
    </submittedName>
</protein>